<dbReference type="AlphaFoldDB" id="A0A2S8G3N1"/>
<dbReference type="Proteomes" id="UP000240009">
    <property type="component" value="Unassembled WGS sequence"/>
</dbReference>
<sequence length="194" mass="22151">MQVFVGIGVTGIFVVLESQPRLNKSDDLLEMGHKAMLQPESSAGNWFPAWLKASWVRIAALAVLVFLVGCGKPYPQQERAAKDMPDALVPVEVDLGKFECTIPNDKTNSTIQIDFHAFAKMPRYKSQELEPLLESHQSRFRHDVLLRVRKFDRPTLNDPDLAQLREALLQAVNEILKENKIEMVGFYHFQFLEE</sequence>
<proteinExistence type="predicted"/>
<gene>
    <name evidence="1" type="ORF">C5Y96_04105</name>
</gene>
<dbReference type="EMBL" id="PUIA01000016">
    <property type="protein sequence ID" value="PQO39055.1"/>
    <property type="molecule type" value="Genomic_DNA"/>
</dbReference>
<reference evidence="1 2" key="1">
    <citation type="submission" date="2018-02" db="EMBL/GenBank/DDBJ databases">
        <title>Comparative genomes isolates from brazilian mangrove.</title>
        <authorList>
            <person name="Araujo J.E."/>
            <person name="Taketani R.G."/>
            <person name="Silva M.C.P."/>
            <person name="Loureco M.V."/>
            <person name="Andreote F.D."/>
        </authorList>
    </citation>
    <scope>NUCLEOTIDE SEQUENCE [LARGE SCALE GENOMIC DNA]</scope>
    <source>
        <strain evidence="1 2">HEX-2 MGV</strain>
    </source>
</reference>
<evidence type="ECO:0008006" key="3">
    <source>
        <dbReference type="Google" id="ProtNLM"/>
    </source>
</evidence>
<accession>A0A2S8G3N1</accession>
<comment type="caution">
    <text evidence="1">The sequence shown here is derived from an EMBL/GenBank/DDBJ whole genome shotgun (WGS) entry which is preliminary data.</text>
</comment>
<protein>
    <recommendedName>
        <fullName evidence="3">Flagellar protein FliL</fullName>
    </recommendedName>
</protein>
<evidence type="ECO:0000313" key="2">
    <source>
        <dbReference type="Proteomes" id="UP000240009"/>
    </source>
</evidence>
<organism evidence="1 2">
    <name type="scientific">Blastopirellula marina</name>
    <dbReference type="NCBI Taxonomy" id="124"/>
    <lineage>
        <taxon>Bacteria</taxon>
        <taxon>Pseudomonadati</taxon>
        <taxon>Planctomycetota</taxon>
        <taxon>Planctomycetia</taxon>
        <taxon>Pirellulales</taxon>
        <taxon>Pirellulaceae</taxon>
        <taxon>Blastopirellula</taxon>
    </lineage>
</organism>
<name>A0A2S8G3N1_9BACT</name>
<evidence type="ECO:0000313" key="1">
    <source>
        <dbReference type="EMBL" id="PQO39055.1"/>
    </source>
</evidence>